<proteinExistence type="predicted"/>
<accession>A0ACC3TEI5</accession>
<comment type="caution">
    <text evidence="1">The sequence shown here is derived from an EMBL/GenBank/DDBJ whole genome shotgun (WGS) entry which is preliminary data.</text>
</comment>
<dbReference type="EMBL" id="MU970176">
    <property type="protein sequence ID" value="KAK9319589.1"/>
    <property type="molecule type" value="Genomic_DNA"/>
</dbReference>
<keyword evidence="2" id="KW-1185">Reference proteome</keyword>
<sequence>MPKRTADGGSGTPKRRRTSTISASQSSPGSKKTLDFFFADKSSKISPVDQTGAIPKSSCSEAEHVNENADEEFARKLQAQFDAEYKELNVGVDNTARDVVRDPGHSTTHDKAELSNIEADALKVCENDVALAYSRDCGIRPASPAKEIAPTATAATYDSITTVDFTVGSPEFDPFEHLSALKSLAPAPYALLTQLFTQVDATRSRIKIINGLTNFIRLLILLDKSALIAAVWLSTNAIGPPYTALELGIGGSILSKALKTVSGISGPALKTLYDKYGDIGDVAFEAKVSVRTLVDPPRLSIKGVYDTLVQIAVAKGNKSQDLKQKLVEKLLIRGRGEEVRYLTRTFVQHLRIGAVRTTMLTALARAFTFAEYGPRCAQDKLQKAEEVVRQCYARHPNYNDIVAALLESGIEKLVDACPMTLHIPILPMLGSITKDMSEMLLKIGNENTEFACEYKYDGQRAQIHYDESGKLSIFSRHLELMTDKYPDLVDVLRSHSVILDSTRSFILEGEIVAVDQSTGALRSFQSLSNRGRKDVQIASISVAVCLFVFDLMYLNGESLLNRPFRTRRELLRSSFTPTPYKFAYAESIDATPLDQDAISTFFNSSIQSKCEGIMVKLLDSITPTMTATNKRTRPLLSTYTPDLRLESWLKVKKDYDSAADSLDLVPIGGWYGNGRKSSFWSPVLLAVRDPDTGVFQAVCKCMTGFTDAMYKEVKAKYDEESINVTRVKPDDFETPLMPEYFWVPQEVWEIRFADVTLSPLYSAAQGIVSDRGLSVRFPRFIRKRDDKGIEEASSPAFLAELYKRQQSRGIEPQAQDQAADELYEKFY</sequence>
<name>A0ACC3TEI5_9ASCO</name>
<protein>
    <submittedName>
        <fullName evidence="1">Uncharacterized protein</fullName>
    </submittedName>
</protein>
<organism evidence="1 2">
    <name type="scientific">Lipomyces orientalis</name>
    <dbReference type="NCBI Taxonomy" id="1233043"/>
    <lineage>
        <taxon>Eukaryota</taxon>
        <taxon>Fungi</taxon>
        <taxon>Dikarya</taxon>
        <taxon>Ascomycota</taxon>
        <taxon>Saccharomycotina</taxon>
        <taxon>Lipomycetes</taxon>
        <taxon>Lipomycetales</taxon>
        <taxon>Lipomycetaceae</taxon>
        <taxon>Lipomyces</taxon>
    </lineage>
</organism>
<evidence type="ECO:0000313" key="1">
    <source>
        <dbReference type="EMBL" id="KAK9319589.1"/>
    </source>
</evidence>
<gene>
    <name evidence="1" type="ORF">V1517DRAFT_332067</name>
</gene>
<reference evidence="2" key="1">
    <citation type="journal article" date="2024" name="Front. Bioeng. Biotechnol.">
        <title>Genome-scale model development and genomic sequencing of the oleaginous clade Lipomyces.</title>
        <authorList>
            <person name="Czajka J.J."/>
            <person name="Han Y."/>
            <person name="Kim J."/>
            <person name="Mondo S.J."/>
            <person name="Hofstad B.A."/>
            <person name="Robles A."/>
            <person name="Haridas S."/>
            <person name="Riley R."/>
            <person name="LaButti K."/>
            <person name="Pangilinan J."/>
            <person name="Andreopoulos W."/>
            <person name="Lipzen A."/>
            <person name="Yan J."/>
            <person name="Wang M."/>
            <person name="Ng V."/>
            <person name="Grigoriev I.V."/>
            <person name="Spatafora J.W."/>
            <person name="Magnuson J.K."/>
            <person name="Baker S.E."/>
            <person name="Pomraning K.R."/>
        </authorList>
    </citation>
    <scope>NUCLEOTIDE SEQUENCE [LARGE SCALE GENOMIC DNA]</scope>
    <source>
        <strain evidence="2">CBS 10300</strain>
    </source>
</reference>
<evidence type="ECO:0000313" key="2">
    <source>
        <dbReference type="Proteomes" id="UP001489719"/>
    </source>
</evidence>
<dbReference type="Proteomes" id="UP001489719">
    <property type="component" value="Unassembled WGS sequence"/>
</dbReference>